<keyword evidence="3" id="KW-1185">Reference proteome</keyword>
<evidence type="ECO:0000313" key="2">
    <source>
        <dbReference type="EMBL" id="QEL14693.1"/>
    </source>
</evidence>
<accession>A0A5C1A909</accession>
<evidence type="ECO:0000313" key="3">
    <source>
        <dbReference type="Proteomes" id="UP000324974"/>
    </source>
</evidence>
<dbReference type="Proteomes" id="UP000324974">
    <property type="component" value="Chromosome"/>
</dbReference>
<sequence length="200" mass="21869">MRSPDTSRPEFVAPPPSAHDTLDAQGLVNTDLVQGVFAARDLEWETELLTRLSEQEQRFREFTRRKFQADPHGVLGLAVRMVQAIDADAACHAERATLIRANLPATRTAAAPFLRQAEALPKPPPPRTVLGFTVSTPRVEPVVRSSAAALVRELPTVIESYLLLLGNGFATGHAAAKWVETSSVFTRQLTKLTRHITDAG</sequence>
<dbReference type="EMBL" id="CP042425">
    <property type="protein sequence ID" value="QEL14693.1"/>
    <property type="molecule type" value="Genomic_DNA"/>
</dbReference>
<gene>
    <name evidence="2" type="ORF">PX52LOC_01586</name>
</gene>
<dbReference type="KEGG" id="lrs:PX52LOC_01586"/>
<dbReference type="RefSeq" id="WP_149109569.1">
    <property type="nucleotide sequence ID" value="NZ_CP042425.1"/>
</dbReference>
<feature type="region of interest" description="Disordered" evidence="1">
    <location>
        <begin position="1"/>
        <end position="23"/>
    </location>
</feature>
<dbReference type="AlphaFoldDB" id="A0A5C1A909"/>
<proteinExistence type="predicted"/>
<name>A0A5C1A909_9BACT</name>
<organism evidence="2 3">
    <name type="scientific">Limnoglobus roseus</name>
    <dbReference type="NCBI Taxonomy" id="2598579"/>
    <lineage>
        <taxon>Bacteria</taxon>
        <taxon>Pseudomonadati</taxon>
        <taxon>Planctomycetota</taxon>
        <taxon>Planctomycetia</taxon>
        <taxon>Gemmatales</taxon>
        <taxon>Gemmataceae</taxon>
        <taxon>Limnoglobus</taxon>
    </lineage>
</organism>
<reference evidence="3" key="1">
    <citation type="submission" date="2019-08" db="EMBL/GenBank/DDBJ databases">
        <title>Limnoglobus roseus gen. nov., sp. nov., a novel freshwater planctomycete with a giant genome from the family Gemmataceae.</title>
        <authorList>
            <person name="Kulichevskaya I.S."/>
            <person name="Naumoff D.G."/>
            <person name="Miroshnikov K."/>
            <person name="Ivanova A."/>
            <person name="Philippov D.A."/>
            <person name="Hakobyan A."/>
            <person name="Rijpstra I.C."/>
            <person name="Sinninghe Damste J.S."/>
            <person name="Liesack W."/>
            <person name="Dedysh S.N."/>
        </authorList>
    </citation>
    <scope>NUCLEOTIDE SEQUENCE [LARGE SCALE GENOMIC DNA]</scope>
    <source>
        <strain evidence="3">PX52</strain>
    </source>
</reference>
<evidence type="ECO:0000256" key="1">
    <source>
        <dbReference type="SAM" id="MobiDB-lite"/>
    </source>
</evidence>
<protein>
    <submittedName>
        <fullName evidence="2">Uncharacterized protein</fullName>
    </submittedName>
</protein>